<keyword evidence="1" id="KW-0812">Transmembrane</keyword>
<evidence type="ECO:0000313" key="3">
    <source>
        <dbReference type="Proteomes" id="UP000070720"/>
    </source>
</evidence>
<protein>
    <submittedName>
        <fullName evidence="2">Chromosome 3, complete genome</fullName>
    </submittedName>
</protein>
<dbReference type="GO" id="GO:0006620">
    <property type="term" value="P:post-translational protein targeting to endoplasmic reticulum membrane"/>
    <property type="evidence" value="ECO:0007669"/>
    <property type="project" value="TreeGrafter"/>
</dbReference>
<evidence type="ECO:0000313" key="2">
    <source>
        <dbReference type="EMBL" id="SCB64843.1"/>
    </source>
</evidence>
<dbReference type="STRING" id="229533.A0A1C3YJY8"/>
<keyword evidence="1" id="KW-1133">Transmembrane helix</keyword>
<sequence>MRRSSRIMQAVIYNQVADPSRLYALLLSPITNTIIIQFIMTTKVWSRNTQAGAALEKVQEAIRNPTAASIPKPPSDLDELKADSDSFTLTSFTTEDAFELGNLLYARLYPFAVQGKPTVISIALANTSQVIFQTVIGPGTAPDNEQWVRRKRNTVLRFGCSTWFMHNKLKGDEAAFAAKYAIADSNKGDYAIHGGAIPIRVRGVEGIVAVVVVSGLKQDEDHGVIADVIKKNWN</sequence>
<keyword evidence="1" id="KW-0472">Membrane</keyword>
<dbReference type="InParanoid" id="A0A1C3YJY8"/>
<evidence type="ECO:0000256" key="1">
    <source>
        <dbReference type="SAM" id="Phobius"/>
    </source>
</evidence>
<dbReference type="Gene3D" id="3.30.450.150">
    <property type="entry name" value="Haem-degrading domain"/>
    <property type="match status" value="1"/>
</dbReference>
<reference evidence="2 3" key="3">
    <citation type="journal article" date="2015" name="BMC Genomics">
        <title>The completed genome sequence of the pathogenic ascomycete fungus Fusarium graminearum.</title>
        <authorList>
            <person name="King R."/>
            <person name="Urban M."/>
            <person name="Hammond-Kosack M.C."/>
            <person name="Hassani-Pak K."/>
            <person name="Hammond-Kosack K.E."/>
        </authorList>
    </citation>
    <scope>NUCLEOTIDE SEQUENCE [LARGE SCALE GENOMIC DNA]</scope>
    <source>
        <strain evidence="3">ATCC MYA-4620 / CBS 123657 / FGSC 9075 / NRRL 31084 / PH-1</strain>
    </source>
</reference>
<organism evidence="2 3">
    <name type="scientific">Gibberella zeae (strain ATCC MYA-4620 / CBS 123657 / FGSC 9075 / NRRL 31084 / PH-1)</name>
    <name type="common">Wheat head blight fungus</name>
    <name type="synonym">Fusarium graminearum</name>
    <dbReference type="NCBI Taxonomy" id="229533"/>
    <lineage>
        <taxon>Eukaryota</taxon>
        <taxon>Fungi</taxon>
        <taxon>Dikarya</taxon>
        <taxon>Ascomycota</taxon>
        <taxon>Pezizomycotina</taxon>
        <taxon>Sordariomycetes</taxon>
        <taxon>Hypocreomycetidae</taxon>
        <taxon>Hypocreales</taxon>
        <taxon>Nectriaceae</taxon>
        <taxon>Fusarium</taxon>
    </lineage>
</organism>
<reference evidence="3" key="2">
    <citation type="journal article" date="2010" name="Nature">
        <title>Comparative genomics reveals mobile pathogenicity chromosomes in Fusarium.</title>
        <authorList>
            <person name="Ma L.J."/>
            <person name="van der Does H.C."/>
            <person name="Borkovich K.A."/>
            <person name="Coleman J.J."/>
            <person name="Daboussi M.J."/>
            <person name="Di Pietro A."/>
            <person name="Dufresne M."/>
            <person name="Freitag M."/>
            <person name="Grabherr M."/>
            <person name="Henrissat B."/>
            <person name="Houterman P.M."/>
            <person name="Kang S."/>
            <person name="Shim W.B."/>
            <person name="Woloshuk C."/>
            <person name="Xie X."/>
            <person name="Xu J.R."/>
            <person name="Antoniw J."/>
            <person name="Baker S.E."/>
            <person name="Bluhm B.H."/>
            <person name="Breakspear A."/>
            <person name="Brown D.W."/>
            <person name="Butchko R.A."/>
            <person name="Chapman S."/>
            <person name="Coulson R."/>
            <person name="Coutinho P.M."/>
            <person name="Danchin E.G."/>
            <person name="Diener A."/>
            <person name="Gale L.R."/>
            <person name="Gardiner D.M."/>
            <person name="Goff S."/>
            <person name="Hammond-Kosack K.E."/>
            <person name="Hilburn K."/>
            <person name="Hua-Van A."/>
            <person name="Jonkers W."/>
            <person name="Kazan K."/>
            <person name="Kodira C.D."/>
            <person name="Koehrsen M."/>
            <person name="Kumar L."/>
            <person name="Lee Y.H."/>
            <person name="Li L."/>
            <person name="Manners J.M."/>
            <person name="Miranda-Saavedra D."/>
            <person name="Mukherjee M."/>
            <person name="Park G."/>
            <person name="Park J."/>
            <person name="Park S.Y."/>
            <person name="Proctor R.H."/>
            <person name="Regev A."/>
            <person name="Ruiz-Roldan M.C."/>
            <person name="Sain D."/>
            <person name="Sakthikumar S."/>
            <person name="Sykes S."/>
            <person name="Schwartz D.C."/>
            <person name="Turgeon B.G."/>
            <person name="Wapinski I."/>
            <person name="Yoder O."/>
            <person name="Young S."/>
            <person name="Zeng Q."/>
            <person name="Zhou S."/>
            <person name="Galagan J."/>
            <person name="Cuomo C.A."/>
            <person name="Kistler H.C."/>
            <person name="Rep M."/>
        </authorList>
    </citation>
    <scope>GENOME REANNOTATION</scope>
    <source>
        <strain evidence="3">ATCC MYA-4620 / CBS 123657 / FGSC 9075 / NRRL 31084 / PH-1</strain>
    </source>
</reference>
<dbReference type="VEuPathDB" id="FungiDB:FGRAMPH1_01G19161"/>
<dbReference type="GO" id="GO:0072380">
    <property type="term" value="C:TRC complex"/>
    <property type="evidence" value="ECO:0007669"/>
    <property type="project" value="TreeGrafter"/>
</dbReference>
<dbReference type="PANTHER" id="PTHR28255:SF1">
    <property type="entry name" value="UPF0303 PROTEIN YBR137W"/>
    <property type="match status" value="1"/>
</dbReference>
<dbReference type="InterPro" id="IPR010371">
    <property type="entry name" value="YBR137W-like"/>
</dbReference>
<name>A0A1C3YJY8_GIBZE</name>
<reference evidence="3" key="1">
    <citation type="journal article" date="2007" name="Science">
        <title>The Fusarium graminearum genome reveals a link between localized polymorphism and pathogen specialization.</title>
        <authorList>
            <person name="Cuomo C.A."/>
            <person name="Gueldener U."/>
            <person name="Xu J.-R."/>
            <person name="Trail F."/>
            <person name="Turgeon B.G."/>
            <person name="Di Pietro A."/>
            <person name="Walton J.D."/>
            <person name="Ma L.-J."/>
            <person name="Baker S.E."/>
            <person name="Rep M."/>
            <person name="Adam G."/>
            <person name="Antoniw J."/>
            <person name="Baldwin T."/>
            <person name="Calvo S.E."/>
            <person name="Chang Y.-L."/>
            <person name="DeCaprio D."/>
            <person name="Gale L.R."/>
            <person name="Gnerre S."/>
            <person name="Goswami R.S."/>
            <person name="Hammond-Kosack K."/>
            <person name="Harris L.J."/>
            <person name="Hilburn K."/>
            <person name="Kennell J.C."/>
            <person name="Kroken S."/>
            <person name="Magnuson J.K."/>
            <person name="Mannhaupt G."/>
            <person name="Mauceli E.W."/>
            <person name="Mewes H.-W."/>
            <person name="Mitterbauer R."/>
            <person name="Muehlbauer G."/>
            <person name="Muensterkoetter M."/>
            <person name="Nelson D."/>
            <person name="O'Donnell K."/>
            <person name="Ouellet T."/>
            <person name="Qi W."/>
            <person name="Quesneville H."/>
            <person name="Roncero M.I.G."/>
            <person name="Seong K.-Y."/>
            <person name="Tetko I.V."/>
            <person name="Urban M."/>
            <person name="Waalwijk C."/>
            <person name="Ward T.J."/>
            <person name="Yao J."/>
            <person name="Birren B.W."/>
            <person name="Kistler H.C."/>
        </authorList>
    </citation>
    <scope>NUCLEOTIDE SEQUENCE [LARGE SCALE GENOMIC DNA]</scope>
    <source>
        <strain evidence="3">ATCC MYA-4620 / CBS 123657 / FGSC 9075 / NRRL 31084 / PH-1</strain>
    </source>
</reference>
<dbReference type="PANTHER" id="PTHR28255">
    <property type="match status" value="1"/>
</dbReference>
<dbReference type="FunCoup" id="A0A1C3YJY8">
    <property type="interactions" value="24"/>
</dbReference>
<dbReference type="InterPro" id="IPR038084">
    <property type="entry name" value="PduO/GlcC-like_sf"/>
</dbReference>
<dbReference type="Proteomes" id="UP000070720">
    <property type="component" value="Chromosome 3"/>
</dbReference>
<dbReference type="Pfam" id="PF03928">
    <property type="entry name" value="HbpS-like"/>
    <property type="match status" value="1"/>
</dbReference>
<feature type="transmembrane region" description="Helical" evidence="1">
    <location>
        <begin position="21"/>
        <end position="40"/>
    </location>
</feature>
<dbReference type="AlphaFoldDB" id="A0A1C3YJY8"/>
<dbReference type="EMBL" id="HG970334">
    <property type="protein sequence ID" value="SCB64843.1"/>
    <property type="molecule type" value="Genomic_DNA"/>
</dbReference>
<keyword evidence="3" id="KW-1185">Reference proteome</keyword>
<dbReference type="InterPro" id="IPR005624">
    <property type="entry name" value="PduO/GlcC-like"/>
</dbReference>
<dbReference type="eggNOG" id="ENOG502S03S">
    <property type="taxonomic scope" value="Eukaryota"/>
</dbReference>
<accession>A0A1C3YJY8</accession>
<proteinExistence type="predicted"/>
<gene>
    <name evidence="2" type="ORF">FGRAMPH1_01T19161</name>
</gene>
<dbReference type="SUPFAM" id="SSF143744">
    <property type="entry name" value="GlcG-like"/>
    <property type="match status" value="1"/>
</dbReference>